<dbReference type="OrthoDB" id="503519at2"/>
<dbReference type="eggNOG" id="COG0438">
    <property type="taxonomic scope" value="Bacteria"/>
</dbReference>
<dbReference type="SUPFAM" id="SSF53756">
    <property type="entry name" value="UDP-Glycosyltransferase/glycogen phosphorylase"/>
    <property type="match status" value="1"/>
</dbReference>
<name>A3IN81_9CHRO</name>
<dbReference type="Pfam" id="PF13439">
    <property type="entry name" value="Glyco_transf_4"/>
    <property type="match status" value="1"/>
</dbReference>
<keyword evidence="3" id="KW-0808">Transferase</keyword>
<keyword evidence="4" id="KW-1185">Reference proteome</keyword>
<dbReference type="PANTHER" id="PTHR45947">
    <property type="entry name" value="SULFOQUINOVOSYL TRANSFERASE SQD2"/>
    <property type="match status" value="1"/>
</dbReference>
<proteinExistence type="predicted"/>
<reference evidence="3 4" key="1">
    <citation type="submission" date="2007-03" db="EMBL/GenBank/DDBJ databases">
        <authorList>
            <person name="Stal L."/>
            <person name="Ferriera S."/>
            <person name="Johnson J."/>
            <person name="Kravitz S."/>
            <person name="Beeson K."/>
            <person name="Sutton G."/>
            <person name="Rogers Y.-H."/>
            <person name="Friedman R."/>
            <person name="Frazier M."/>
            <person name="Venter J.C."/>
        </authorList>
    </citation>
    <scope>NUCLEOTIDE SEQUENCE [LARGE SCALE GENOMIC DNA]</scope>
    <source>
        <strain evidence="3 4">CCY0110</strain>
    </source>
</reference>
<dbReference type="CDD" id="cd03801">
    <property type="entry name" value="GT4_PimA-like"/>
    <property type="match status" value="1"/>
</dbReference>
<dbReference type="EMBL" id="AAXW01000009">
    <property type="protein sequence ID" value="EAZ92058.1"/>
    <property type="molecule type" value="Genomic_DNA"/>
</dbReference>
<organism evidence="3 4">
    <name type="scientific">Crocosphaera chwakensis CCY0110</name>
    <dbReference type="NCBI Taxonomy" id="391612"/>
    <lineage>
        <taxon>Bacteria</taxon>
        <taxon>Bacillati</taxon>
        <taxon>Cyanobacteriota</taxon>
        <taxon>Cyanophyceae</taxon>
        <taxon>Oscillatoriophycideae</taxon>
        <taxon>Chroococcales</taxon>
        <taxon>Aphanothecaceae</taxon>
        <taxon>Crocosphaera</taxon>
        <taxon>Crocosphaera chwakensis</taxon>
    </lineage>
</organism>
<gene>
    <name evidence="3" type="ORF">CY0110_00330</name>
</gene>
<dbReference type="Proteomes" id="UP000003781">
    <property type="component" value="Unassembled WGS sequence"/>
</dbReference>
<dbReference type="PANTHER" id="PTHR45947:SF15">
    <property type="entry name" value="TEICHURONIC ACID BIOSYNTHESIS GLYCOSYLTRANSFERASE TUAC-RELATED"/>
    <property type="match status" value="1"/>
</dbReference>
<sequence length="411" mass="46243">MKVSFCAYDFPDRVGGPYAWLPRLLPLLRDRGIEPKVLFFIPGNKKKCQAVQLVKEQGFQHSVKKFPRYIDQRIRWILEELKEDTPDVFIPNLVVPAFYASRWVKKAGIPTVGVMHSDDPFYYGVLDQFVFGSSDYQLSGFVAVSRFIEQTIHNKGKTQSLIRCIPYGAPIPPNKTKKPSDKLRIIYVGRLVEEQKQISLLTKAFCRAVKEVPNTEAIIYGSGSSSDAVEKIIAEESQGLPIKLGGKIDSNKVQQHLLQSHVIVLLSDYEGLPIALMEAMACGVVPVCLRIRSGIPELIDNGVSGLLVDDRGDSFVNAIRRLQQETELWEKLSQGARAKIEADYSDTVGADKWANFLRELSQSASIKQSIKIPPFFFLPPVHPPLAVEDKRRPSFSKRLQYKLSNLVKSKN</sequence>
<dbReference type="AlphaFoldDB" id="A3IN81"/>
<dbReference type="InterPro" id="IPR028098">
    <property type="entry name" value="Glyco_trans_4-like_N"/>
</dbReference>
<dbReference type="InterPro" id="IPR001296">
    <property type="entry name" value="Glyco_trans_1"/>
</dbReference>
<evidence type="ECO:0000259" key="1">
    <source>
        <dbReference type="Pfam" id="PF00534"/>
    </source>
</evidence>
<dbReference type="GO" id="GO:0016757">
    <property type="term" value="F:glycosyltransferase activity"/>
    <property type="evidence" value="ECO:0007669"/>
    <property type="project" value="InterPro"/>
</dbReference>
<evidence type="ECO:0000313" key="3">
    <source>
        <dbReference type="EMBL" id="EAZ92058.1"/>
    </source>
</evidence>
<protein>
    <submittedName>
        <fullName evidence="3">Glycosyl transferase, group 1</fullName>
    </submittedName>
</protein>
<feature type="domain" description="Glycosyl transferase family 1" evidence="1">
    <location>
        <begin position="174"/>
        <end position="338"/>
    </location>
</feature>
<dbReference type="InterPro" id="IPR050194">
    <property type="entry name" value="Glycosyltransferase_grp1"/>
</dbReference>
<dbReference type="RefSeq" id="WP_008274846.1">
    <property type="nucleotide sequence ID" value="NZ_AAXW01000009.1"/>
</dbReference>
<dbReference type="Gene3D" id="3.40.50.2000">
    <property type="entry name" value="Glycogen Phosphorylase B"/>
    <property type="match status" value="2"/>
</dbReference>
<comment type="caution">
    <text evidence="3">The sequence shown here is derived from an EMBL/GenBank/DDBJ whole genome shotgun (WGS) entry which is preliminary data.</text>
</comment>
<evidence type="ECO:0000259" key="2">
    <source>
        <dbReference type="Pfam" id="PF13439"/>
    </source>
</evidence>
<feature type="domain" description="Glycosyltransferase subfamily 4-like N-terminal" evidence="2">
    <location>
        <begin position="25"/>
        <end position="168"/>
    </location>
</feature>
<dbReference type="Pfam" id="PF00534">
    <property type="entry name" value="Glycos_transf_1"/>
    <property type="match status" value="1"/>
</dbReference>
<evidence type="ECO:0000313" key="4">
    <source>
        <dbReference type="Proteomes" id="UP000003781"/>
    </source>
</evidence>
<accession>A3IN81</accession>